<feature type="domain" description="Phosphodiester glycosidase" evidence="2">
    <location>
        <begin position="219"/>
        <end position="384"/>
    </location>
</feature>
<sequence length="945" mass="102298">MKKVIKKTCLSLLAAGMIFAAQIPAYANPITVNMPAKIYETINTENISSGVKHENILRFTTQGWWNINVLRIDLNDNYTELKGLFNKNGLPNRDKVSSMVEKSGAVAGVNGDYFDYQPLPSSLGTLINDGELISSPIGKPYTLPSVYVTNQNKAGIEYLDRRMVVTNRNNGKQVILNSVNKVSQNFDTVTLLNKNWGAKSIGNRFHNDLVEVLILDGIVSDIRTGGEAFDIPNSDNSYVLAVRGTGLQDLTIGDQVDLELSTVPNVEEIKFAIGGGSIILKNGELALTNINSAGNEPRTGVGINQDQTELILVTIDGRDSSFKGVSQEMFGAILKELGAYNGLNLDGGGSSTMAIKPIGEDKAAVVNKPSDGGERSVVNGVGVFSNAPQGELSYLKLKTDDNKMFLNTTRAFSVKGYDEYHNPVDINESQITYSVEGISGEFNGNKFKATSSGQGKIVVNLNGAVGSLDINVLGEIVELNSKQNDLNIDINSEQKLSSFNGKDKNGTQSVVYLDDIQFDVIGDIGEVRSGTFYSSSESTSGAITARAGSGISNILVSVGSKGTLVDGFETIDKYSFSASSENINGSINLSNEARDGISSLSLNYDFSQGDNTRAAYLNFNNGLKFSGYPKKLGFWVKGDGSGTWLRGTLKDNAGNTHTIDFKKSLDFSDWQYVSSSIPANVSYPISLQRIYVAETDSVKKPKGSILIDGLTAYYPTSIGNIVLPTPTTVKDNLATKKALNADGFSFIVAAEPKGLDKLVGYDASSKLKARISSNKIGVMLNSITPEFNKGLNNYVLIDASKPYKMNKHNDVIFFNLDSSKGGIRASNSSQWMQFIKDLDSRQESNFAICLPTPVFGAGGFSDTLEADLFHEKLVEASNKGKNIFVVQGGNETKSELIDGVRYIQLNTKALTKPEDIYNISVVEFVVNGNDISYEISKVYQQPKVQ</sequence>
<evidence type="ECO:0000259" key="2">
    <source>
        <dbReference type="Pfam" id="PF09992"/>
    </source>
</evidence>
<dbReference type="EMBL" id="JACRTG010000033">
    <property type="protein sequence ID" value="MBC8589270.1"/>
    <property type="molecule type" value="Genomic_DNA"/>
</dbReference>
<accession>A0A926EZS5</accession>
<dbReference type="Pfam" id="PF09992">
    <property type="entry name" value="NAGPA"/>
    <property type="match status" value="1"/>
</dbReference>
<dbReference type="AlphaFoldDB" id="A0A926EZS5"/>
<proteinExistence type="predicted"/>
<dbReference type="InterPro" id="IPR018711">
    <property type="entry name" value="NAGPA"/>
</dbReference>
<dbReference type="Proteomes" id="UP000601171">
    <property type="component" value="Unassembled WGS sequence"/>
</dbReference>
<comment type="caution">
    <text evidence="3">The sequence shown here is derived from an EMBL/GenBank/DDBJ whole genome shotgun (WGS) entry which is preliminary data.</text>
</comment>
<feature type="chain" id="PRO_5037457479" evidence="1">
    <location>
        <begin position="28"/>
        <end position="945"/>
    </location>
</feature>
<dbReference type="RefSeq" id="WP_262430735.1">
    <property type="nucleotide sequence ID" value="NZ_JACRTG010000033.1"/>
</dbReference>
<protein>
    <submittedName>
        <fullName evidence="3">Phosphodiester glycosidase family protein</fullName>
    </submittedName>
</protein>
<feature type="signal peptide" evidence="1">
    <location>
        <begin position="1"/>
        <end position="27"/>
    </location>
</feature>
<evidence type="ECO:0000256" key="1">
    <source>
        <dbReference type="SAM" id="SignalP"/>
    </source>
</evidence>
<dbReference type="PANTHER" id="PTHR40446:SF2">
    <property type="entry name" value="N-ACETYLGLUCOSAMINE-1-PHOSPHODIESTER ALPHA-N-ACETYLGLUCOSAMINIDASE"/>
    <property type="match status" value="1"/>
</dbReference>
<dbReference type="GO" id="GO:0016798">
    <property type="term" value="F:hydrolase activity, acting on glycosyl bonds"/>
    <property type="evidence" value="ECO:0007669"/>
    <property type="project" value="UniProtKB-KW"/>
</dbReference>
<keyword evidence="4" id="KW-1185">Reference proteome</keyword>
<name>A0A926EZS5_9FIRM</name>
<evidence type="ECO:0000313" key="4">
    <source>
        <dbReference type="Proteomes" id="UP000601171"/>
    </source>
</evidence>
<keyword evidence="3" id="KW-0378">Hydrolase</keyword>
<organism evidence="3 4">
    <name type="scientific">Paratissierella segnis</name>
    <dbReference type="NCBI Taxonomy" id="2763679"/>
    <lineage>
        <taxon>Bacteria</taxon>
        <taxon>Bacillati</taxon>
        <taxon>Bacillota</taxon>
        <taxon>Tissierellia</taxon>
        <taxon>Tissierellales</taxon>
        <taxon>Tissierellaceae</taxon>
        <taxon>Paratissierella</taxon>
    </lineage>
</organism>
<reference evidence="3" key="1">
    <citation type="submission" date="2020-08" db="EMBL/GenBank/DDBJ databases">
        <title>Genome public.</title>
        <authorList>
            <person name="Liu C."/>
            <person name="Sun Q."/>
        </authorList>
    </citation>
    <scope>NUCLEOTIDE SEQUENCE</scope>
    <source>
        <strain evidence="3">BX21</strain>
    </source>
</reference>
<keyword evidence="1" id="KW-0732">Signal</keyword>
<keyword evidence="3" id="KW-0326">Glycosidase</keyword>
<dbReference type="PANTHER" id="PTHR40446">
    <property type="entry name" value="N-ACETYLGLUCOSAMINE-1-PHOSPHODIESTER ALPHA-N-ACETYLGLUCOSAMINIDASE"/>
    <property type="match status" value="1"/>
</dbReference>
<gene>
    <name evidence="3" type="ORF">H8707_13700</name>
</gene>
<evidence type="ECO:0000313" key="3">
    <source>
        <dbReference type="EMBL" id="MBC8589270.1"/>
    </source>
</evidence>